<dbReference type="GeneID" id="89935985"/>
<dbReference type="AlphaFoldDB" id="A0AAN6QIN6"/>
<gene>
    <name evidence="4" type="ORF">N656DRAFT_712942</name>
</gene>
<keyword evidence="2" id="KW-0812">Transmembrane</keyword>
<feature type="compositionally biased region" description="Low complexity" evidence="1">
    <location>
        <begin position="245"/>
        <end position="256"/>
    </location>
</feature>
<feature type="domain" description="Apple" evidence="3">
    <location>
        <begin position="112"/>
        <end position="203"/>
    </location>
</feature>
<evidence type="ECO:0000256" key="1">
    <source>
        <dbReference type="SAM" id="MobiDB-lite"/>
    </source>
</evidence>
<dbReference type="Pfam" id="PF14295">
    <property type="entry name" value="PAN_4"/>
    <property type="match status" value="1"/>
</dbReference>
<protein>
    <recommendedName>
        <fullName evidence="3">Apple domain-containing protein</fullName>
    </recommendedName>
</protein>
<proteinExistence type="predicted"/>
<dbReference type="Pfam" id="PF00024">
    <property type="entry name" value="PAN_1"/>
    <property type="match status" value="1"/>
</dbReference>
<feature type="domain" description="Apple" evidence="3">
    <location>
        <begin position="23"/>
        <end position="109"/>
    </location>
</feature>
<evidence type="ECO:0000313" key="5">
    <source>
        <dbReference type="Proteomes" id="UP001302812"/>
    </source>
</evidence>
<evidence type="ECO:0000256" key="2">
    <source>
        <dbReference type="SAM" id="Phobius"/>
    </source>
</evidence>
<feature type="compositionally biased region" description="Basic and acidic residues" evidence="1">
    <location>
        <begin position="444"/>
        <end position="456"/>
    </location>
</feature>
<keyword evidence="2" id="KW-1133">Transmembrane helix</keyword>
<reference evidence="4" key="2">
    <citation type="submission" date="2023-05" db="EMBL/GenBank/DDBJ databases">
        <authorList>
            <consortium name="Lawrence Berkeley National Laboratory"/>
            <person name="Steindorff A."/>
            <person name="Hensen N."/>
            <person name="Bonometti L."/>
            <person name="Westerberg I."/>
            <person name="Brannstrom I.O."/>
            <person name="Guillou S."/>
            <person name="Cros-Aarteil S."/>
            <person name="Calhoun S."/>
            <person name="Haridas S."/>
            <person name="Kuo A."/>
            <person name="Mondo S."/>
            <person name="Pangilinan J."/>
            <person name="Riley R."/>
            <person name="Labutti K."/>
            <person name="Andreopoulos B."/>
            <person name="Lipzen A."/>
            <person name="Chen C."/>
            <person name="Yanf M."/>
            <person name="Daum C."/>
            <person name="Ng V."/>
            <person name="Clum A."/>
            <person name="Ohm R."/>
            <person name="Martin F."/>
            <person name="Silar P."/>
            <person name="Natvig D."/>
            <person name="Lalanne C."/>
            <person name="Gautier V."/>
            <person name="Ament-Velasquez S.L."/>
            <person name="Kruys A."/>
            <person name="Hutchinson M.I."/>
            <person name="Powell A.J."/>
            <person name="Barry K."/>
            <person name="Miller A.N."/>
            <person name="Grigoriev I.V."/>
            <person name="Debuchy R."/>
            <person name="Gladieux P."/>
            <person name="Thoren M.H."/>
            <person name="Johannesson H."/>
        </authorList>
    </citation>
    <scope>NUCLEOTIDE SEQUENCE</scope>
    <source>
        <strain evidence="4">CBS 508.74</strain>
    </source>
</reference>
<accession>A0AAN6QIN6</accession>
<feature type="region of interest" description="Disordered" evidence="1">
    <location>
        <begin position="430"/>
        <end position="456"/>
    </location>
</feature>
<comment type="caution">
    <text evidence="4">The sequence shown here is derived from an EMBL/GenBank/DDBJ whole genome shotgun (WGS) entry which is preliminary data.</text>
</comment>
<dbReference type="EMBL" id="MU853348">
    <property type="protein sequence ID" value="KAK4110957.1"/>
    <property type="molecule type" value="Genomic_DNA"/>
</dbReference>
<organism evidence="4 5">
    <name type="scientific">Canariomyces notabilis</name>
    <dbReference type="NCBI Taxonomy" id="2074819"/>
    <lineage>
        <taxon>Eukaryota</taxon>
        <taxon>Fungi</taxon>
        <taxon>Dikarya</taxon>
        <taxon>Ascomycota</taxon>
        <taxon>Pezizomycotina</taxon>
        <taxon>Sordariomycetes</taxon>
        <taxon>Sordariomycetidae</taxon>
        <taxon>Sordariales</taxon>
        <taxon>Chaetomiaceae</taxon>
        <taxon>Canariomyces</taxon>
    </lineage>
</organism>
<evidence type="ECO:0000259" key="3">
    <source>
        <dbReference type="PROSITE" id="PS50948"/>
    </source>
</evidence>
<sequence>MLPRGLLAAERARVNRRQNIAPCPGGDGTTIGTFQNFTVFCNTDLEGNVLTILDAFDFTACVDLCSSHHPKCEGASFDGSRCTLRAPARPEQRRSRRMESAIGFFPGATSNCPTLQGEQQALGTAFTVMCGFVIAGNDISQNFAPTFQDCMGQCASTTGCAAVTFDPSQDQGFKNCYLKTDGIAPSAIVADRRTDTAMVVNGAQVPSEDTDPGVSTVPLPSPSGAPAGSVNDIVFFTPPGGGGAPPDSSAAVAAPESSAAATTTLLATPSAPLVTGAPPSSSPSPGTPPFIFPGVGSPPTSSTVIPGTAGQDAGNTSSSNAWVAAPVVGSISAIALIAVTFVMLRRRLRGGRKGGRPNSAGSWRLPSFLTAWLPGSSSLSRSRGRSTASGRRMVGIGNFSEVNAGQQSAEVQTSVRNSVAGFLTGRPAGMERLEDVEEADSSEEAGRSREKKETPVYEVKKGRVELRSSLNGLGQNRWS</sequence>
<evidence type="ECO:0000313" key="4">
    <source>
        <dbReference type="EMBL" id="KAK4110957.1"/>
    </source>
</evidence>
<keyword evidence="5" id="KW-1185">Reference proteome</keyword>
<feature type="compositionally biased region" description="Acidic residues" evidence="1">
    <location>
        <begin position="434"/>
        <end position="443"/>
    </location>
</feature>
<dbReference type="RefSeq" id="XP_064668527.1">
    <property type="nucleotide sequence ID" value="XM_064811860.1"/>
</dbReference>
<dbReference type="Proteomes" id="UP001302812">
    <property type="component" value="Unassembled WGS sequence"/>
</dbReference>
<keyword evidence="2" id="KW-0472">Membrane</keyword>
<dbReference type="Gene3D" id="3.50.4.10">
    <property type="entry name" value="Hepatocyte Growth Factor"/>
    <property type="match status" value="1"/>
</dbReference>
<feature type="region of interest" description="Disordered" evidence="1">
    <location>
        <begin position="270"/>
        <end position="312"/>
    </location>
</feature>
<feature type="compositionally biased region" description="Pro residues" evidence="1">
    <location>
        <begin position="280"/>
        <end position="291"/>
    </location>
</feature>
<feature type="region of interest" description="Disordered" evidence="1">
    <location>
        <begin position="204"/>
        <end position="256"/>
    </location>
</feature>
<feature type="transmembrane region" description="Helical" evidence="2">
    <location>
        <begin position="321"/>
        <end position="344"/>
    </location>
</feature>
<dbReference type="InterPro" id="IPR003609">
    <property type="entry name" value="Pan_app"/>
</dbReference>
<reference evidence="4" key="1">
    <citation type="journal article" date="2023" name="Mol. Phylogenet. Evol.">
        <title>Genome-scale phylogeny and comparative genomics of the fungal order Sordariales.</title>
        <authorList>
            <person name="Hensen N."/>
            <person name="Bonometti L."/>
            <person name="Westerberg I."/>
            <person name="Brannstrom I.O."/>
            <person name="Guillou S."/>
            <person name="Cros-Aarteil S."/>
            <person name="Calhoun S."/>
            <person name="Haridas S."/>
            <person name="Kuo A."/>
            <person name="Mondo S."/>
            <person name="Pangilinan J."/>
            <person name="Riley R."/>
            <person name="LaButti K."/>
            <person name="Andreopoulos B."/>
            <person name="Lipzen A."/>
            <person name="Chen C."/>
            <person name="Yan M."/>
            <person name="Daum C."/>
            <person name="Ng V."/>
            <person name="Clum A."/>
            <person name="Steindorff A."/>
            <person name="Ohm R.A."/>
            <person name="Martin F."/>
            <person name="Silar P."/>
            <person name="Natvig D.O."/>
            <person name="Lalanne C."/>
            <person name="Gautier V."/>
            <person name="Ament-Velasquez S.L."/>
            <person name="Kruys A."/>
            <person name="Hutchinson M.I."/>
            <person name="Powell A.J."/>
            <person name="Barry K."/>
            <person name="Miller A.N."/>
            <person name="Grigoriev I.V."/>
            <person name="Debuchy R."/>
            <person name="Gladieux P."/>
            <person name="Hiltunen Thoren M."/>
            <person name="Johannesson H."/>
        </authorList>
    </citation>
    <scope>NUCLEOTIDE SEQUENCE</scope>
    <source>
        <strain evidence="4">CBS 508.74</strain>
    </source>
</reference>
<dbReference type="PROSITE" id="PS50948">
    <property type="entry name" value="PAN"/>
    <property type="match status" value="2"/>
</dbReference>
<name>A0AAN6QIN6_9PEZI</name>